<evidence type="ECO:0000313" key="3">
    <source>
        <dbReference type="Proteomes" id="UP000516437"/>
    </source>
</evidence>
<organism evidence="2 3">
    <name type="scientific">Morella rubra</name>
    <name type="common">Chinese bayberry</name>
    <dbReference type="NCBI Taxonomy" id="262757"/>
    <lineage>
        <taxon>Eukaryota</taxon>
        <taxon>Viridiplantae</taxon>
        <taxon>Streptophyta</taxon>
        <taxon>Embryophyta</taxon>
        <taxon>Tracheophyta</taxon>
        <taxon>Spermatophyta</taxon>
        <taxon>Magnoliopsida</taxon>
        <taxon>eudicotyledons</taxon>
        <taxon>Gunneridae</taxon>
        <taxon>Pentapetalae</taxon>
        <taxon>rosids</taxon>
        <taxon>fabids</taxon>
        <taxon>Fagales</taxon>
        <taxon>Myricaceae</taxon>
        <taxon>Morella</taxon>
    </lineage>
</organism>
<evidence type="ECO:0000256" key="1">
    <source>
        <dbReference type="SAM" id="MobiDB-lite"/>
    </source>
</evidence>
<comment type="caution">
    <text evidence="2">The sequence shown here is derived from an EMBL/GenBank/DDBJ whole genome shotgun (WGS) entry which is preliminary data.</text>
</comment>
<dbReference type="AlphaFoldDB" id="A0A6A1UWM5"/>
<evidence type="ECO:0000313" key="2">
    <source>
        <dbReference type="EMBL" id="KAB1203480.1"/>
    </source>
</evidence>
<dbReference type="OrthoDB" id="693945at2759"/>
<sequence>MAALAVKASVALQNSSKNDGHRRKKNRISPVIVVNQSVSFESTEINIQYDSINDRFGAGYGPKGQRKTPVVDTKKGGQLPRVGSIGKSTRYTSKRTKVVVRSFRHRLSTIYEGTPV</sequence>
<name>A0A6A1UWM5_9ROSI</name>
<feature type="region of interest" description="Disordered" evidence="1">
    <location>
        <begin position="1"/>
        <end position="28"/>
    </location>
</feature>
<reference evidence="2 3" key="1">
    <citation type="journal article" date="2019" name="Plant Biotechnol. J.">
        <title>The red bayberry genome and genetic basis of sex determination.</title>
        <authorList>
            <person name="Jia H.M."/>
            <person name="Jia H.J."/>
            <person name="Cai Q.L."/>
            <person name="Wang Y."/>
            <person name="Zhao H.B."/>
            <person name="Yang W.F."/>
            <person name="Wang G.Y."/>
            <person name="Li Y.H."/>
            <person name="Zhan D.L."/>
            <person name="Shen Y.T."/>
            <person name="Niu Q.F."/>
            <person name="Chang L."/>
            <person name="Qiu J."/>
            <person name="Zhao L."/>
            <person name="Xie H.B."/>
            <person name="Fu W.Y."/>
            <person name="Jin J."/>
            <person name="Li X.W."/>
            <person name="Jiao Y."/>
            <person name="Zhou C.C."/>
            <person name="Tu T."/>
            <person name="Chai C.Y."/>
            <person name="Gao J.L."/>
            <person name="Fan L.J."/>
            <person name="van de Weg E."/>
            <person name="Wang J.Y."/>
            <person name="Gao Z.S."/>
        </authorList>
    </citation>
    <scope>NUCLEOTIDE SEQUENCE [LARGE SCALE GENOMIC DNA]</scope>
    <source>
        <tissue evidence="2">Leaves</tissue>
    </source>
</reference>
<proteinExistence type="predicted"/>
<protein>
    <submittedName>
        <fullName evidence="2">Uncharacterized protein</fullName>
    </submittedName>
</protein>
<feature type="region of interest" description="Disordered" evidence="1">
    <location>
        <begin position="59"/>
        <end position="85"/>
    </location>
</feature>
<gene>
    <name evidence="2" type="ORF">CJ030_MR8G001582</name>
</gene>
<dbReference type="EMBL" id="RXIC02000026">
    <property type="protein sequence ID" value="KAB1203480.1"/>
    <property type="molecule type" value="Genomic_DNA"/>
</dbReference>
<accession>A0A6A1UWM5</accession>
<dbReference type="Proteomes" id="UP000516437">
    <property type="component" value="Chromosome 8"/>
</dbReference>
<keyword evidence="3" id="KW-1185">Reference proteome</keyword>